<keyword evidence="2" id="KW-1185">Reference proteome</keyword>
<dbReference type="InterPro" id="IPR025153">
    <property type="entry name" value="Ead_Ea22"/>
</dbReference>
<organism evidence="1 2">
    <name type="scientific">Burkholderia glumae</name>
    <name type="common">Pseudomonas glumae</name>
    <dbReference type="NCBI Taxonomy" id="337"/>
    <lineage>
        <taxon>Bacteria</taxon>
        <taxon>Pseudomonadati</taxon>
        <taxon>Pseudomonadota</taxon>
        <taxon>Betaproteobacteria</taxon>
        <taxon>Burkholderiales</taxon>
        <taxon>Burkholderiaceae</taxon>
        <taxon>Burkholderia</taxon>
    </lineage>
</organism>
<evidence type="ECO:0000313" key="1">
    <source>
        <dbReference type="EMBL" id="USS45375.1"/>
    </source>
</evidence>
<dbReference type="RefSeq" id="WP_252836806.1">
    <property type="nucleotide sequence ID" value="NZ_CP099587.1"/>
</dbReference>
<dbReference type="EMBL" id="CP099587">
    <property type="protein sequence ID" value="USS45375.1"/>
    <property type="molecule type" value="Genomic_DNA"/>
</dbReference>
<evidence type="ECO:0000313" key="2">
    <source>
        <dbReference type="Proteomes" id="UP001056386"/>
    </source>
</evidence>
<reference evidence="1" key="1">
    <citation type="submission" date="2022-06" db="EMBL/GenBank/DDBJ databases">
        <title>Draft genome sequence of Burkholderia glumae strain GR20004 isolated from rice panicle showing bacterial panicle blight.</title>
        <authorList>
            <person name="Choi S.Y."/>
            <person name="Lee Y.H."/>
        </authorList>
    </citation>
    <scope>NUCLEOTIDE SEQUENCE</scope>
    <source>
        <strain evidence="1">GR20004</strain>
    </source>
</reference>
<dbReference type="Pfam" id="PF13935">
    <property type="entry name" value="Ead_Ea22"/>
    <property type="match status" value="1"/>
</dbReference>
<name>A0ABY5BED2_BURGL</name>
<dbReference type="Proteomes" id="UP001056386">
    <property type="component" value="Chromosome 1"/>
</dbReference>
<sequence length="201" mass="21835">MENITSDYDALQAAAEKATKGNWINVGAWVENERDDLKDICDCRPNGNEDYEQAVLDAAYIALANPNTILRLLLERHTASAINAPCGVAPAAVDILIERRRQIAESGRTAAHDDEHVCGELAALAAYYAMPPNVRDWPAAETGYGTTFGQAILPEGWGAKAGDDRRRQLVKAGALILAEIERIDRDPGDESHHHHLDGGSL</sequence>
<proteinExistence type="predicted"/>
<accession>A0ABY5BED2</accession>
<protein>
    <submittedName>
        <fullName evidence="1">Ead/Ea22-like family protein</fullName>
    </submittedName>
</protein>
<gene>
    <name evidence="1" type="ORF">NFI99_27745</name>
</gene>